<dbReference type="KEGG" id="sls:SLINC_7873"/>
<organism evidence="4 5">
    <name type="scientific">Streptomyces lincolnensis</name>
    <dbReference type="NCBI Taxonomy" id="1915"/>
    <lineage>
        <taxon>Bacteria</taxon>
        <taxon>Bacillati</taxon>
        <taxon>Actinomycetota</taxon>
        <taxon>Actinomycetes</taxon>
        <taxon>Kitasatosporales</taxon>
        <taxon>Streptomycetaceae</taxon>
        <taxon>Streptomyces</taxon>
    </lineage>
</organism>
<proteinExistence type="predicted"/>
<accession>A0A1B1MNI6</accession>
<dbReference type="GO" id="GO:0071949">
    <property type="term" value="F:FAD binding"/>
    <property type="evidence" value="ECO:0007669"/>
    <property type="project" value="InterPro"/>
</dbReference>
<keyword evidence="1" id="KW-0560">Oxidoreductase</keyword>
<evidence type="ECO:0000256" key="1">
    <source>
        <dbReference type="ARBA" id="ARBA00023002"/>
    </source>
</evidence>
<dbReference type="Pfam" id="PF01494">
    <property type="entry name" value="FAD_binding_3"/>
    <property type="match status" value="1"/>
</dbReference>
<feature type="domain" description="FAD-binding" evidence="3">
    <location>
        <begin position="5"/>
        <end position="344"/>
    </location>
</feature>
<gene>
    <name evidence="4" type="ORF">SLINC_7873</name>
</gene>
<dbReference type="InterPro" id="IPR002938">
    <property type="entry name" value="FAD-bd"/>
</dbReference>
<dbReference type="PRINTS" id="PR00420">
    <property type="entry name" value="RNGMNOXGNASE"/>
</dbReference>
<dbReference type="EMBL" id="CP016438">
    <property type="protein sequence ID" value="ANS70097.1"/>
    <property type="molecule type" value="Genomic_DNA"/>
</dbReference>
<sequence>MGVARILVIGGGIAGAATAMAVRKAGFDVVVHEAHPDSAEDLGAFLTLASNGMRALAQLDASAAVTALGFPLTSMRVFDGTGEQLAQAPLGEAADPLLRYRCLRRGDLNSALQAEAGRRGIEIRHGARLVSVESGPAGVTAHFADGGTATADLLIGADGLGSRVRRTIAAEAQPVYAGQRVFYGYTRTAPVSAPEEEARITMIRGSATAFGYAVSPEGETYWFARVSADPLSADAIAHGTPETWRDLLVPLLRKDTTAAADIVEATTGTLLVTNATEIPVGTPWRSGRTLILGDAAHAASPATGQGASMALEDAVILAKSLRDAPDMDSALSHYEALRRPRVEYNITVSGNISRGVPTPPSTAPAAARPGEDELVRHLAWEADIWTAA</sequence>
<dbReference type="SUPFAM" id="SSF51905">
    <property type="entry name" value="FAD/NAD(P)-binding domain"/>
    <property type="match status" value="1"/>
</dbReference>
<dbReference type="AlphaFoldDB" id="A0A1B1MNI6"/>
<name>A0A1B1MNI6_STRLN</name>
<keyword evidence="2" id="KW-0503">Monooxygenase</keyword>
<dbReference type="Proteomes" id="UP000092598">
    <property type="component" value="Chromosome"/>
</dbReference>
<dbReference type="Gene3D" id="3.50.50.60">
    <property type="entry name" value="FAD/NAD(P)-binding domain"/>
    <property type="match status" value="1"/>
</dbReference>
<reference evidence="4 5" key="1">
    <citation type="submission" date="2016-07" db="EMBL/GenBank/DDBJ databases">
        <title>Enhancement of antibiotic productionsby engineered nitrateutilization in actinobacteria.</title>
        <authorList>
            <person name="Meng S.C."/>
        </authorList>
    </citation>
    <scope>NUCLEOTIDE SEQUENCE [LARGE SCALE GENOMIC DNA]</scope>
    <source>
        <strain evidence="4 5">NRRL 2936</strain>
    </source>
</reference>
<dbReference type="PANTHER" id="PTHR13789">
    <property type="entry name" value="MONOOXYGENASE"/>
    <property type="match status" value="1"/>
</dbReference>
<dbReference type="InterPro" id="IPR036188">
    <property type="entry name" value="FAD/NAD-bd_sf"/>
</dbReference>
<evidence type="ECO:0000259" key="3">
    <source>
        <dbReference type="Pfam" id="PF01494"/>
    </source>
</evidence>
<keyword evidence="5" id="KW-1185">Reference proteome</keyword>
<evidence type="ECO:0000313" key="4">
    <source>
        <dbReference type="EMBL" id="ANS70097.1"/>
    </source>
</evidence>
<evidence type="ECO:0000313" key="5">
    <source>
        <dbReference type="Proteomes" id="UP000092598"/>
    </source>
</evidence>
<protein>
    <recommendedName>
        <fullName evidence="3">FAD-binding domain-containing protein</fullName>
    </recommendedName>
</protein>
<evidence type="ECO:0000256" key="2">
    <source>
        <dbReference type="ARBA" id="ARBA00023033"/>
    </source>
</evidence>
<dbReference type="InterPro" id="IPR050493">
    <property type="entry name" value="FAD-dep_Monooxygenase_BioMet"/>
</dbReference>
<dbReference type="PATRIC" id="fig|1915.4.peg.8655"/>
<dbReference type="PANTHER" id="PTHR13789:SF309">
    <property type="entry name" value="PUTATIVE (AFU_ORTHOLOGUE AFUA_6G14510)-RELATED"/>
    <property type="match status" value="1"/>
</dbReference>
<dbReference type="GO" id="GO:0004497">
    <property type="term" value="F:monooxygenase activity"/>
    <property type="evidence" value="ECO:0007669"/>
    <property type="project" value="UniProtKB-KW"/>
</dbReference>
<dbReference type="STRING" id="1915.SLINC_7873"/>